<dbReference type="AlphaFoldDB" id="A0A4Y9Z3T3"/>
<sequence length="203" mass="23142">MPTQHLFISWAPYATDPGTLERRAAARPGHRAVLEPLIASGIVKLAGPLWNTEADLSWPYVEHEKFGSVIVYQGESLESVRRIIETEPFWIEGVAHDHRTMAPQPLYVFTAPYRQEAMDRRNLHRPGHVARLMSLWTDGTVQDSNPFAPPEEHKAYGSFIMFRAESIEKVREIVEADLFYKEDVWVKEEIRINPILGAGPALQ</sequence>
<dbReference type="InterPro" id="IPR005545">
    <property type="entry name" value="YCII"/>
</dbReference>
<dbReference type="InterPro" id="IPR051807">
    <property type="entry name" value="Sec-metab_biosynth-assoc"/>
</dbReference>
<dbReference type="EMBL" id="SEKV01000028">
    <property type="protein sequence ID" value="TFY68548.1"/>
    <property type="molecule type" value="Genomic_DNA"/>
</dbReference>
<dbReference type="Gene3D" id="3.30.70.1060">
    <property type="entry name" value="Dimeric alpha+beta barrel"/>
    <property type="match status" value="2"/>
</dbReference>
<organism evidence="2 3">
    <name type="scientific">Rhodofomes roseus</name>
    <dbReference type="NCBI Taxonomy" id="34475"/>
    <lineage>
        <taxon>Eukaryota</taxon>
        <taxon>Fungi</taxon>
        <taxon>Dikarya</taxon>
        <taxon>Basidiomycota</taxon>
        <taxon>Agaricomycotina</taxon>
        <taxon>Agaricomycetes</taxon>
        <taxon>Polyporales</taxon>
        <taxon>Rhodofomes</taxon>
    </lineage>
</organism>
<dbReference type="PANTHER" id="PTHR33606">
    <property type="entry name" value="PROTEIN YCII"/>
    <property type="match status" value="1"/>
</dbReference>
<dbReference type="SUPFAM" id="SSF54909">
    <property type="entry name" value="Dimeric alpha+beta barrel"/>
    <property type="match status" value="2"/>
</dbReference>
<proteinExistence type="predicted"/>
<evidence type="ECO:0000313" key="2">
    <source>
        <dbReference type="EMBL" id="TFY68548.1"/>
    </source>
</evidence>
<accession>A0A4Y9Z3T3</accession>
<dbReference type="InterPro" id="IPR011008">
    <property type="entry name" value="Dimeric_a/b-barrel"/>
</dbReference>
<dbReference type="Pfam" id="PF03795">
    <property type="entry name" value="YCII"/>
    <property type="match status" value="2"/>
</dbReference>
<reference evidence="2 3" key="1">
    <citation type="submission" date="2019-01" db="EMBL/GenBank/DDBJ databases">
        <title>Genome sequencing of the rare red list fungi Fomitopsis rosea.</title>
        <authorList>
            <person name="Buettner E."/>
            <person name="Kellner H."/>
        </authorList>
    </citation>
    <scope>NUCLEOTIDE SEQUENCE [LARGE SCALE GENOMIC DNA]</scope>
    <source>
        <strain evidence="2 3">DSM 105464</strain>
    </source>
</reference>
<feature type="domain" description="YCII-related" evidence="1">
    <location>
        <begin position="16"/>
        <end position="95"/>
    </location>
</feature>
<evidence type="ECO:0000313" key="3">
    <source>
        <dbReference type="Proteomes" id="UP000298390"/>
    </source>
</evidence>
<feature type="domain" description="YCII-related" evidence="1">
    <location>
        <begin position="106"/>
        <end position="190"/>
    </location>
</feature>
<protein>
    <recommendedName>
        <fullName evidence="1">YCII-related domain-containing protein</fullName>
    </recommendedName>
</protein>
<comment type="caution">
    <text evidence="2">The sequence shown here is derived from an EMBL/GenBank/DDBJ whole genome shotgun (WGS) entry which is preliminary data.</text>
</comment>
<gene>
    <name evidence="2" type="ORF">EVJ58_g948</name>
</gene>
<dbReference type="Proteomes" id="UP000298390">
    <property type="component" value="Unassembled WGS sequence"/>
</dbReference>
<evidence type="ECO:0000259" key="1">
    <source>
        <dbReference type="Pfam" id="PF03795"/>
    </source>
</evidence>
<name>A0A4Y9Z3T3_9APHY</name>
<dbReference type="PANTHER" id="PTHR33606:SF3">
    <property type="entry name" value="PROTEIN YCII"/>
    <property type="match status" value="1"/>
</dbReference>